<dbReference type="GO" id="GO:0009231">
    <property type="term" value="P:riboflavin biosynthetic process"/>
    <property type="evidence" value="ECO:0007669"/>
    <property type="project" value="InterPro"/>
</dbReference>
<evidence type="ECO:0000256" key="19">
    <source>
        <dbReference type="ARBA" id="ARBA00049494"/>
    </source>
</evidence>
<keyword evidence="15" id="KW-0067">ATP-binding</keyword>
<keyword evidence="14" id="KW-0274">FAD</keyword>
<evidence type="ECO:0000256" key="16">
    <source>
        <dbReference type="ARBA" id="ARBA00023268"/>
    </source>
</evidence>
<evidence type="ECO:0000256" key="3">
    <source>
        <dbReference type="ARBA" id="ARBA00005201"/>
    </source>
</evidence>
<dbReference type="EMBL" id="LNKT01000072">
    <property type="protein sequence ID" value="KYJ85530.1"/>
    <property type="molecule type" value="Genomic_DNA"/>
</dbReference>
<evidence type="ECO:0000256" key="8">
    <source>
        <dbReference type="ARBA" id="ARBA00022630"/>
    </source>
</evidence>
<evidence type="ECO:0000256" key="18">
    <source>
        <dbReference type="ARBA" id="ARBA00047880"/>
    </source>
</evidence>
<evidence type="ECO:0000256" key="14">
    <source>
        <dbReference type="ARBA" id="ARBA00022827"/>
    </source>
</evidence>
<keyword evidence="11 21" id="KW-0548">Nucleotidyltransferase</keyword>
<reference evidence="21 22" key="1">
    <citation type="submission" date="2015-11" db="EMBL/GenBank/DDBJ databases">
        <title>Draft genome of Sulfurovum riftiae 1812E, a member of the Epsilonproteobacteria isolated from the tube of the deep-sea hydrothermal vent tubewom Riftia pachyptila.</title>
        <authorList>
            <person name="Vetriani C."/>
            <person name="Giovannelli D."/>
        </authorList>
    </citation>
    <scope>NUCLEOTIDE SEQUENCE [LARGE SCALE GENOMIC DNA]</scope>
    <source>
        <strain evidence="21 22">1812E</strain>
    </source>
</reference>
<evidence type="ECO:0000256" key="5">
    <source>
        <dbReference type="ARBA" id="ARBA00012105"/>
    </source>
</evidence>
<feature type="domain" description="Riboflavin kinase" evidence="20">
    <location>
        <begin position="146"/>
        <end position="268"/>
    </location>
</feature>
<name>A0A151CDC9_9BACT</name>
<comment type="catalytic activity">
    <reaction evidence="19">
        <text>FMN + ATP + H(+) = FAD + diphosphate</text>
        <dbReference type="Rhea" id="RHEA:17237"/>
        <dbReference type="ChEBI" id="CHEBI:15378"/>
        <dbReference type="ChEBI" id="CHEBI:30616"/>
        <dbReference type="ChEBI" id="CHEBI:33019"/>
        <dbReference type="ChEBI" id="CHEBI:57692"/>
        <dbReference type="ChEBI" id="CHEBI:58210"/>
        <dbReference type="EC" id="2.7.7.2"/>
    </reaction>
</comment>
<dbReference type="InterPro" id="IPR023468">
    <property type="entry name" value="Riboflavin_kinase"/>
</dbReference>
<dbReference type="Gene3D" id="3.40.50.620">
    <property type="entry name" value="HUPs"/>
    <property type="match status" value="1"/>
</dbReference>
<comment type="pathway">
    <text evidence="2">Cofactor biosynthesis; FAD biosynthesis; FAD from FMN: step 1/1.</text>
</comment>
<comment type="pathway">
    <text evidence="3">Cofactor biosynthesis; FMN biosynthesis; FMN from riboflavin (ATP route): step 1/1.</text>
</comment>
<dbReference type="InterPro" id="IPR023465">
    <property type="entry name" value="Riboflavin_kinase_dom_sf"/>
</dbReference>
<comment type="catalytic activity">
    <reaction evidence="18">
        <text>riboflavin + ATP = FMN + ADP + H(+)</text>
        <dbReference type="Rhea" id="RHEA:14357"/>
        <dbReference type="ChEBI" id="CHEBI:15378"/>
        <dbReference type="ChEBI" id="CHEBI:30616"/>
        <dbReference type="ChEBI" id="CHEBI:57986"/>
        <dbReference type="ChEBI" id="CHEBI:58210"/>
        <dbReference type="ChEBI" id="CHEBI:456216"/>
        <dbReference type="EC" id="2.7.1.26"/>
    </reaction>
</comment>
<dbReference type="SMART" id="SM00904">
    <property type="entry name" value="Flavokinase"/>
    <property type="match status" value="1"/>
</dbReference>
<dbReference type="SUPFAM" id="SSF52374">
    <property type="entry name" value="Nucleotidylyl transferase"/>
    <property type="match status" value="1"/>
</dbReference>
<keyword evidence="12" id="KW-0547">Nucleotide-binding</keyword>
<dbReference type="NCBIfam" id="NF004162">
    <property type="entry name" value="PRK05627.1-5"/>
    <property type="match status" value="1"/>
</dbReference>
<comment type="caution">
    <text evidence="21">The sequence shown here is derived from an EMBL/GenBank/DDBJ whole genome shotgun (WGS) entry which is preliminary data.</text>
</comment>
<evidence type="ECO:0000256" key="10">
    <source>
        <dbReference type="ARBA" id="ARBA00022679"/>
    </source>
</evidence>
<dbReference type="PANTHER" id="PTHR22749">
    <property type="entry name" value="RIBOFLAVIN KINASE/FMN ADENYLYLTRANSFERASE"/>
    <property type="match status" value="1"/>
</dbReference>
<dbReference type="GO" id="GO:0005524">
    <property type="term" value="F:ATP binding"/>
    <property type="evidence" value="ECO:0007669"/>
    <property type="project" value="UniProtKB-KW"/>
</dbReference>
<accession>A0A151CDC9</accession>
<dbReference type="OrthoDB" id="9803667at2"/>
<dbReference type="Pfam" id="PF01687">
    <property type="entry name" value="Flavokinase"/>
    <property type="match status" value="1"/>
</dbReference>
<comment type="similarity">
    <text evidence="4">Belongs to the RibF family.</text>
</comment>
<dbReference type="SUPFAM" id="SSF82114">
    <property type="entry name" value="Riboflavin kinase-like"/>
    <property type="match status" value="1"/>
</dbReference>
<dbReference type="PIRSF" id="PIRSF004491">
    <property type="entry name" value="FAD_Synth"/>
    <property type="match status" value="1"/>
</dbReference>
<dbReference type="PANTHER" id="PTHR22749:SF6">
    <property type="entry name" value="RIBOFLAVIN KINASE"/>
    <property type="match status" value="1"/>
</dbReference>
<keyword evidence="13 21" id="KW-0418">Kinase</keyword>
<evidence type="ECO:0000256" key="7">
    <source>
        <dbReference type="ARBA" id="ARBA00018483"/>
    </source>
</evidence>
<dbReference type="EC" id="2.7.7.2" evidence="6"/>
<dbReference type="AlphaFoldDB" id="A0A151CDC9"/>
<dbReference type="Pfam" id="PF06574">
    <property type="entry name" value="FAD_syn"/>
    <property type="match status" value="1"/>
</dbReference>
<dbReference type="RefSeq" id="WP_067332683.1">
    <property type="nucleotide sequence ID" value="NZ_LNKT01000072.1"/>
</dbReference>
<dbReference type="GO" id="GO:0006747">
    <property type="term" value="P:FAD biosynthetic process"/>
    <property type="evidence" value="ECO:0007669"/>
    <property type="project" value="UniProtKB-UniPathway"/>
</dbReference>
<dbReference type="InterPro" id="IPR002606">
    <property type="entry name" value="Riboflavin_kinase_bac"/>
</dbReference>
<dbReference type="UniPathway" id="UPA00276">
    <property type="reaction ID" value="UER00406"/>
</dbReference>
<evidence type="ECO:0000313" key="21">
    <source>
        <dbReference type="EMBL" id="KYJ85530.1"/>
    </source>
</evidence>
<evidence type="ECO:0000256" key="4">
    <source>
        <dbReference type="ARBA" id="ARBA00010214"/>
    </source>
</evidence>
<evidence type="ECO:0000256" key="13">
    <source>
        <dbReference type="ARBA" id="ARBA00022777"/>
    </source>
</evidence>
<organism evidence="21 22">
    <name type="scientific">Sulfurovum riftiae</name>
    <dbReference type="NCBI Taxonomy" id="1630136"/>
    <lineage>
        <taxon>Bacteria</taxon>
        <taxon>Pseudomonadati</taxon>
        <taxon>Campylobacterota</taxon>
        <taxon>Epsilonproteobacteria</taxon>
        <taxon>Campylobacterales</taxon>
        <taxon>Sulfurovaceae</taxon>
        <taxon>Sulfurovum</taxon>
    </lineage>
</organism>
<evidence type="ECO:0000256" key="12">
    <source>
        <dbReference type="ARBA" id="ARBA00022741"/>
    </source>
</evidence>
<evidence type="ECO:0000256" key="1">
    <source>
        <dbReference type="ARBA" id="ARBA00002121"/>
    </source>
</evidence>
<keyword evidence="22" id="KW-1185">Reference proteome</keyword>
<dbReference type="InterPro" id="IPR014729">
    <property type="entry name" value="Rossmann-like_a/b/a_fold"/>
</dbReference>
<dbReference type="Proteomes" id="UP000075359">
    <property type="component" value="Unassembled WGS sequence"/>
</dbReference>
<proteinExistence type="inferred from homology"/>
<sequence length="268" mass="30465">MKVNNTIRSIAIGSFDGMHVAHQKVIETVDAIVIIERNGGYLTPGYKRSLYTDKMCCFYFFDTISSLTPEAFMAKLKEDFPKLERIIVGYDFAFGRNKTGTAETLAELFDKEVVVVEEIALEGIPVHSRTIKAYLREGNIEMANRLLGRHYTIEGYVIQGQGLGKKALVPTVNLRIEHYQLPLEGVYATRTKVGEVWFDSVSFLGHRITTDGTFAVESHILDRDLGETEGELQLEFRAFIRENRRFDSLEELKMQIEADMQKAKKLLA</sequence>
<dbReference type="Gene3D" id="2.40.30.30">
    <property type="entry name" value="Riboflavin kinase-like"/>
    <property type="match status" value="1"/>
</dbReference>
<evidence type="ECO:0000256" key="11">
    <source>
        <dbReference type="ARBA" id="ARBA00022695"/>
    </source>
</evidence>
<dbReference type="STRING" id="1630136.AS592_04250"/>
<dbReference type="NCBIfam" id="TIGR00083">
    <property type="entry name" value="ribF"/>
    <property type="match status" value="1"/>
</dbReference>
<keyword evidence="10 21" id="KW-0808">Transferase</keyword>
<dbReference type="GO" id="GO:0008531">
    <property type="term" value="F:riboflavin kinase activity"/>
    <property type="evidence" value="ECO:0007669"/>
    <property type="project" value="UniProtKB-EC"/>
</dbReference>
<dbReference type="GO" id="GO:0003919">
    <property type="term" value="F:FMN adenylyltransferase activity"/>
    <property type="evidence" value="ECO:0007669"/>
    <property type="project" value="UniProtKB-EC"/>
</dbReference>
<keyword evidence="9" id="KW-0288">FMN</keyword>
<keyword evidence="8" id="KW-0285">Flavoprotein</keyword>
<dbReference type="UniPathway" id="UPA00277">
    <property type="reaction ID" value="UER00407"/>
</dbReference>
<evidence type="ECO:0000256" key="17">
    <source>
        <dbReference type="ARBA" id="ARBA00032176"/>
    </source>
</evidence>
<dbReference type="InterPro" id="IPR015865">
    <property type="entry name" value="Riboflavin_kinase_bac/euk"/>
</dbReference>
<evidence type="ECO:0000256" key="15">
    <source>
        <dbReference type="ARBA" id="ARBA00022840"/>
    </source>
</evidence>
<keyword evidence="16" id="KW-0511">Multifunctional enzyme</keyword>
<evidence type="ECO:0000259" key="20">
    <source>
        <dbReference type="SMART" id="SM00904"/>
    </source>
</evidence>
<evidence type="ECO:0000256" key="9">
    <source>
        <dbReference type="ARBA" id="ARBA00022643"/>
    </source>
</evidence>
<protein>
    <recommendedName>
        <fullName evidence="7">Bifunctional riboflavin kinase/FMN adenylyltransferase</fullName>
        <ecNumber evidence="5">2.7.1.26</ecNumber>
        <ecNumber evidence="6">2.7.7.2</ecNumber>
    </recommendedName>
    <alternativeName>
        <fullName evidence="17">Riboflavin biosynthesis protein RibF</fullName>
    </alternativeName>
</protein>
<dbReference type="EC" id="2.7.1.26" evidence="5"/>
<gene>
    <name evidence="21" type="ORF">AS592_04250</name>
</gene>
<dbReference type="GO" id="GO:0009398">
    <property type="term" value="P:FMN biosynthetic process"/>
    <property type="evidence" value="ECO:0007669"/>
    <property type="project" value="UniProtKB-UniPathway"/>
</dbReference>
<dbReference type="InterPro" id="IPR015864">
    <property type="entry name" value="FAD_synthase"/>
</dbReference>
<evidence type="ECO:0000313" key="22">
    <source>
        <dbReference type="Proteomes" id="UP000075359"/>
    </source>
</evidence>
<evidence type="ECO:0000256" key="2">
    <source>
        <dbReference type="ARBA" id="ARBA00004726"/>
    </source>
</evidence>
<evidence type="ECO:0000256" key="6">
    <source>
        <dbReference type="ARBA" id="ARBA00012393"/>
    </source>
</evidence>
<comment type="function">
    <text evidence="1">Catalyzes the phosphorylation of riboflavin to FMN followed by the adenylation of FMN to FAD.</text>
</comment>